<evidence type="ECO:0000256" key="1">
    <source>
        <dbReference type="SAM" id="MobiDB-lite"/>
    </source>
</evidence>
<comment type="caution">
    <text evidence="2">The sequence shown here is derived from an EMBL/GenBank/DDBJ whole genome shotgun (WGS) entry which is preliminary data.</text>
</comment>
<gene>
    <name evidence="2" type="ORF">CR513_55720</name>
</gene>
<feature type="non-terminal residue" evidence="2">
    <location>
        <position position="102"/>
    </location>
</feature>
<dbReference type="Proteomes" id="UP000257109">
    <property type="component" value="Unassembled WGS sequence"/>
</dbReference>
<evidence type="ECO:0000313" key="2">
    <source>
        <dbReference type="EMBL" id="RDX65610.1"/>
    </source>
</evidence>
<evidence type="ECO:0008006" key="4">
    <source>
        <dbReference type="Google" id="ProtNLM"/>
    </source>
</evidence>
<dbReference type="EMBL" id="QJKJ01013812">
    <property type="protein sequence ID" value="RDX65610.1"/>
    <property type="molecule type" value="Genomic_DNA"/>
</dbReference>
<evidence type="ECO:0000313" key="3">
    <source>
        <dbReference type="Proteomes" id="UP000257109"/>
    </source>
</evidence>
<organism evidence="2 3">
    <name type="scientific">Mucuna pruriens</name>
    <name type="common">Velvet bean</name>
    <name type="synonym">Dolichos pruriens</name>
    <dbReference type="NCBI Taxonomy" id="157652"/>
    <lineage>
        <taxon>Eukaryota</taxon>
        <taxon>Viridiplantae</taxon>
        <taxon>Streptophyta</taxon>
        <taxon>Embryophyta</taxon>
        <taxon>Tracheophyta</taxon>
        <taxon>Spermatophyta</taxon>
        <taxon>Magnoliopsida</taxon>
        <taxon>eudicotyledons</taxon>
        <taxon>Gunneridae</taxon>
        <taxon>Pentapetalae</taxon>
        <taxon>rosids</taxon>
        <taxon>fabids</taxon>
        <taxon>Fabales</taxon>
        <taxon>Fabaceae</taxon>
        <taxon>Papilionoideae</taxon>
        <taxon>50 kb inversion clade</taxon>
        <taxon>NPAAA clade</taxon>
        <taxon>indigoferoid/millettioid clade</taxon>
        <taxon>Phaseoleae</taxon>
        <taxon>Mucuna</taxon>
    </lineage>
</organism>
<proteinExistence type="predicted"/>
<protein>
    <recommendedName>
        <fullName evidence="4">Retrotransposon gag domain-containing protein</fullName>
    </recommendedName>
</protein>
<dbReference type="OrthoDB" id="1747743at2759"/>
<name>A0A371EHT5_MUCPR</name>
<accession>A0A371EHT5</accession>
<sequence length="102" mass="12328">MKQMKKLEARSEKRLDQMSKEHKVEQATLNRELRERFIPIYYARELQRLYQYSKSMVEYCKEIEMALIRAQILESPKALIARFFHGFDREIQDGVDSLLMLK</sequence>
<keyword evidence="3" id="KW-1185">Reference proteome</keyword>
<reference evidence="2" key="1">
    <citation type="submission" date="2018-05" db="EMBL/GenBank/DDBJ databases">
        <title>Draft genome of Mucuna pruriens seed.</title>
        <authorList>
            <person name="Nnadi N.E."/>
            <person name="Vos R."/>
            <person name="Hasami M.H."/>
            <person name="Devisetty U.K."/>
            <person name="Aguiy J.C."/>
        </authorList>
    </citation>
    <scope>NUCLEOTIDE SEQUENCE [LARGE SCALE GENOMIC DNA]</scope>
    <source>
        <strain evidence="2">JCA_2017</strain>
    </source>
</reference>
<feature type="region of interest" description="Disordered" evidence="1">
    <location>
        <begin position="1"/>
        <end position="23"/>
    </location>
</feature>
<dbReference type="AlphaFoldDB" id="A0A371EHT5"/>